<keyword evidence="1" id="KW-1133">Transmembrane helix</keyword>
<keyword evidence="3" id="KW-1185">Reference proteome</keyword>
<proteinExistence type="predicted"/>
<gene>
    <name evidence="2" type="ORF">WN55_07808</name>
</gene>
<reference evidence="2 3" key="1">
    <citation type="submission" date="2015-07" db="EMBL/GenBank/DDBJ databases">
        <title>The genome of Dufourea novaeangliae.</title>
        <authorList>
            <person name="Pan H."/>
            <person name="Kapheim K."/>
        </authorList>
    </citation>
    <scope>NUCLEOTIDE SEQUENCE [LARGE SCALE GENOMIC DNA]</scope>
    <source>
        <strain evidence="2">0120121106</strain>
        <tissue evidence="2">Whole body</tissue>
    </source>
</reference>
<organism evidence="2 3">
    <name type="scientific">Dufourea novaeangliae</name>
    <name type="common">Sweat bee</name>
    <dbReference type="NCBI Taxonomy" id="178035"/>
    <lineage>
        <taxon>Eukaryota</taxon>
        <taxon>Metazoa</taxon>
        <taxon>Ecdysozoa</taxon>
        <taxon>Arthropoda</taxon>
        <taxon>Hexapoda</taxon>
        <taxon>Insecta</taxon>
        <taxon>Pterygota</taxon>
        <taxon>Neoptera</taxon>
        <taxon>Endopterygota</taxon>
        <taxon>Hymenoptera</taxon>
        <taxon>Apocrita</taxon>
        <taxon>Aculeata</taxon>
        <taxon>Apoidea</taxon>
        <taxon>Anthophila</taxon>
        <taxon>Halictidae</taxon>
        <taxon>Rophitinae</taxon>
        <taxon>Dufourea</taxon>
    </lineage>
</organism>
<keyword evidence="1" id="KW-0812">Transmembrane</keyword>
<dbReference type="EMBL" id="KQ435180">
    <property type="protein sequence ID" value="KZC14960.1"/>
    <property type="molecule type" value="Genomic_DNA"/>
</dbReference>
<name>A0A154PUS9_DUFNO</name>
<evidence type="ECO:0000256" key="1">
    <source>
        <dbReference type="SAM" id="Phobius"/>
    </source>
</evidence>
<protein>
    <submittedName>
        <fullName evidence="2">Uncharacterized protein</fullName>
    </submittedName>
</protein>
<dbReference type="AlphaFoldDB" id="A0A154PUS9"/>
<sequence>MNSRVTYATQQYVEFFSRLVCWFWETLVKLMDILFDFLARLIELTLAVLNLIFQAVCFLRDLWIEAMQTFANVFRGFVNVVRSITCEEVEDFASACIVTLLWIGFFRIVKNLISRVGF</sequence>
<dbReference type="Proteomes" id="UP000076502">
    <property type="component" value="Unassembled WGS sequence"/>
</dbReference>
<feature type="transmembrane region" description="Helical" evidence="1">
    <location>
        <begin position="37"/>
        <end position="59"/>
    </location>
</feature>
<evidence type="ECO:0000313" key="3">
    <source>
        <dbReference type="Proteomes" id="UP000076502"/>
    </source>
</evidence>
<keyword evidence="1" id="KW-0472">Membrane</keyword>
<evidence type="ECO:0000313" key="2">
    <source>
        <dbReference type="EMBL" id="KZC14960.1"/>
    </source>
</evidence>
<accession>A0A154PUS9</accession>